<name>A0ABQ7Y788_BRANA</name>
<reference evidence="2 3" key="1">
    <citation type="submission" date="2021-05" db="EMBL/GenBank/DDBJ databases">
        <title>Genome Assembly of Synthetic Allotetraploid Brassica napus Reveals Homoeologous Exchanges between Subgenomes.</title>
        <authorList>
            <person name="Davis J.T."/>
        </authorList>
    </citation>
    <scope>NUCLEOTIDE SEQUENCE [LARGE SCALE GENOMIC DNA]</scope>
    <source>
        <strain evidence="3">cv. Da-Ae</strain>
        <tissue evidence="2">Seedling</tissue>
    </source>
</reference>
<organism evidence="2 3">
    <name type="scientific">Brassica napus</name>
    <name type="common">Rape</name>
    <dbReference type="NCBI Taxonomy" id="3708"/>
    <lineage>
        <taxon>Eukaryota</taxon>
        <taxon>Viridiplantae</taxon>
        <taxon>Streptophyta</taxon>
        <taxon>Embryophyta</taxon>
        <taxon>Tracheophyta</taxon>
        <taxon>Spermatophyta</taxon>
        <taxon>Magnoliopsida</taxon>
        <taxon>eudicotyledons</taxon>
        <taxon>Gunneridae</taxon>
        <taxon>Pentapetalae</taxon>
        <taxon>rosids</taxon>
        <taxon>malvids</taxon>
        <taxon>Brassicales</taxon>
        <taxon>Brassicaceae</taxon>
        <taxon>Brassiceae</taxon>
        <taxon>Brassica</taxon>
    </lineage>
</organism>
<dbReference type="Proteomes" id="UP000824890">
    <property type="component" value="Unassembled WGS sequence"/>
</dbReference>
<feature type="compositionally biased region" description="Polar residues" evidence="1">
    <location>
        <begin position="60"/>
        <end position="71"/>
    </location>
</feature>
<protein>
    <submittedName>
        <fullName evidence="2">Uncharacterized protein</fullName>
    </submittedName>
</protein>
<evidence type="ECO:0000313" key="3">
    <source>
        <dbReference type="Proteomes" id="UP000824890"/>
    </source>
</evidence>
<accession>A0ABQ7Y788</accession>
<proteinExistence type="predicted"/>
<comment type="caution">
    <text evidence="2">The sequence shown here is derived from an EMBL/GenBank/DDBJ whole genome shotgun (WGS) entry which is preliminary data.</text>
</comment>
<evidence type="ECO:0000313" key="2">
    <source>
        <dbReference type="EMBL" id="KAH0862950.1"/>
    </source>
</evidence>
<gene>
    <name evidence="2" type="ORF">HID58_080161</name>
</gene>
<evidence type="ECO:0000256" key="1">
    <source>
        <dbReference type="SAM" id="MobiDB-lite"/>
    </source>
</evidence>
<dbReference type="EMBL" id="JAGKQM010000018">
    <property type="protein sequence ID" value="KAH0862950.1"/>
    <property type="molecule type" value="Genomic_DNA"/>
</dbReference>
<feature type="region of interest" description="Disordered" evidence="1">
    <location>
        <begin position="51"/>
        <end position="71"/>
    </location>
</feature>
<keyword evidence="3" id="KW-1185">Reference proteome</keyword>
<sequence length="71" mass="8247">MEKEFDEVAFTEHRVFGKPVEEEDNYFYGKSTVEKKTCGRTNNHKLSRKKLLSHSEQEKVNNNSGLVTIIT</sequence>